<protein>
    <submittedName>
        <fullName evidence="2">TIGR03083 family protein</fullName>
    </submittedName>
</protein>
<dbReference type="Pfam" id="PF11716">
    <property type="entry name" value="MDMPI_N"/>
    <property type="match status" value="1"/>
</dbReference>
<dbReference type="NCBIfam" id="TIGR03083">
    <property type="entry name" value="maleylpyruvate isomerase family mycothiol-dependent enzyme"/>
    <property type="match status" value="1"/>
</dbReference>
<gene>
    <name evidence="2" type="ORF">SAMN04489747_1047</name>
</gene>
<accession>A0A1G6V545</accession>
<dbReference type="OrthoDB" id="5178565at2"/>
<dbReference type="SUPFAM" id="SSF109854">
    <property type="entry name" value="DinB/YfiT-like putative metalloenzymes"/>
    <property type="match status" value="1"/>
</dbReference>
<dbReference type="InterPro" id="IPR024344">
    <property type="entry name" value="MDMPI_metal-binding"/>
</dbReference>
<dbReference type="STRING" id="675864.SAMN04489747_1047"/>
<name>A0A1G6V545_9ACTN</name>
<reference evidence="2 3" key="1">
    <citation type="submission" date="2016-10" db="EMBL/GenBank/DDBJ databases">
        <authorList>
            <person name="de Groot N.N."/>
        </authorList>
    </citation>
    <scope>NUCLEOTIDE SEQUENCE [LARGE SCALE GENOMIC DNA]</scope>
    <source>
        <strain evidence="2 3">MON 2.2</strain>
    </source>
</reference>
<dbReference type="EMBL" id="LT629688">
    <property type="protein sequence ID" value="SDD48702.1"/>
    <property type="molecule type" value="Genomic_DNA"/>
</dbReference>
<dbReference type="InterPro" id="IPR034660">
    <property type="entry name" value="DinB/YfiT-like"/>
</dbReference>
<dbReference type="Proteomes" id="UP000198546">
    <property type="component" value="Chromosome i"/>
</dbReference>
<feature type="domain" description="Mycothiol-dependent maleylpyruvate isomerase metal-binding" evidence="1">
    <location>
        <begin position="8"/>
        <end position="92"/>
    </location>
</feature>
<dbReference type="InterPro" id="IPR017517">
    <property type="entry name" value="Maleyloyr_isom"/>
</dbReference>
<dbReference type="AlphaFoldDB" id="A0A1G6V545"/>
<sequence length="206" mass="22555">MDVMEMARAERGELADLLESLNPGQWEHPTLCRGWRVHDVVAHLVSYEEHGPADLGRRLLRARLRPGRLNDVALADYRRRSPEELVAFLRSHLTPQGTTAGMGGRVGLVDALVHHQDIRRPLGLPRRVPPDRLLVTLPFSVTAPPLRGFWHARGVRLVATDLDWSRGRGPEAAGPGEAVLMVLAGRAGAAQDLSGPGAALLQRRLG</sequence>
<organism evidence="2 3">
    <name type="scientific">Auraticoccus monumenti</name>
    <dbReference type="NCBI Taxonomy" id="675864"/>
    <lineage>
        <taxon>Bacteria</taxon>
        <taxon>Bacillati</taxon>
        <taxon>Actinomycetota</taxon>
        <taxon>Actinomycetes</taxon>
        <taxon>Propionibacteriales</taxon>
        <taxon>Propionibacteriaceae</taxon>
        <taxon>Auraticoccus</taxon>
    </lineage>
</organism>
<evidence type="ECO:0000313" key="2">
    <source>
        <dbReference type="EMBL" id="SDD48702.1"/>
    </source>
</evidence>
<dbReference type="Gene3D" id="1.20.120.450">
    <property type="entry name" value="dinb family like domain"/>
    <property type="match status" value="1"/>
</dbReference>
<keyword evidence="3" id="KW-1185">Reference proteome</keyword>
<evidence type="ECO:0000259" key="1">
    <source>
        <dbReference type="Pfam" id="PF11716"/>
    </source>
</evidence>
<evidence type="ECO:0000313" key="3">
    <source>
        <dbReference type="Proteomes" id="UP000198546"/>
    </source>
</evidence>
<dbReference type="GO" id="GO:0046872">
    <property type="term" value="F:metal ion binding"/>
    <property type="evidence" value="ECO:0007669"/>
    <property type="project" value="InterPro"/>
</dbReference>
<proteinExistence type="predicted"/>